<dbReference type="RefSeq" id="XP_050468585.1">
    <property type="nucleotide sequence ID" value="XM_050612694.1"/>
</dbReference>
<evidence type="ECO:0000313" key="1">
    <source>
        <dbReference type="EMBL" id="CBF84375.1"/>
    </source>
</evidence>
<accession>C8VKP0</accession>
<dbReference type="InParanoid" id="C8VKP0"/>
<evidence type="ECO:0000313" key="2">
    <source>
        <dbReference type="Proteomes" id="UP000000560"/>
    </source>
</evidence>
<name>C8VKP0_EMENI</name>
<reference evidence="2" key="2">
    <citation type="journal article" date="2009" name="Fungal Genet. Biol.">
        <title>The 2008 update of the Aspergillus nidulans genome annotation: a community effort.</title>
        <authorList>
            <person name="Wortman J.R."/>
            <person name="Gilsenan J.M."/>
            <person name="Joardar V."/>
            <person name="Deegan J."/>
            <person name="Clutterbuck J."/>
            <person name="Andersen M.R."/>
            <person name="Archer D."/>
            <person name="Bencina M."/>
            <person name="Braus G."/>
            <person name="Coutinho P."/>
            <person name="von Dohren H."/>
            <person name="Doonan J."/>
            <person name="Driessen A.J."/>
            <person name="Durek P."/>
            <person name="Espeso E."/>
            <person name="Fekete E."/>
            <person name="Flipphi M."/>
            <person name="Estrada C.G."/>
            <person name="Geysens S."/>
            <person name="Goldman G."/>
            <person name="de Groot P.W."/>
            <person name="Hansen K."/>
            <person name="Harris S.D."/>
            <person name="Heinekamp T."/>
            <person name="Helmstaedt K."/>
            <person name="Henrissat B."/>
            <person name="Hofmann G."/>
            <person name="Homan T."/>
            <person name="Horio T."/>
            <person name="Horiuchi H."/>
            <person name="James S."/>
            <person name="Jones M."/>
            <person name="Karaffa L."/>
            <person name="Karanyi Z."/>
            <person name="Kato M."/>
            <person name="Keller N."/>
            <person name="Kelly D.E."/>
            <person name="Kiel J.A."/>
            <person name="Kim J.M."/>
            <person name="van der Klei I.J."/>
            <person name="Klis F.M."/>
            <person name="Kovalchuk A."/>
            <person name="Krasevec N."/>
            <person name="Kubicek C.P."/>
            <person name="Liu B."/>
            <person name="Maccabe A."/>
            <person name="Meyer V."/>
            <person name="Mirabito P."/>
            <person name="Miskei M."/>
            <person name="Mos M."/>
            <person name="Mullins J."/>
            <person name="Nelson D.R."/>
            <person name="Nielsen J."/>
            <person name="Oakley B.R."/>
            <person name="Osmani S.A."/>
            <person name="Pakula T."/>
            <person name="Paszewski A."/>
            <person name="Paulsen I."/>
            <person name="Pilsyk S."/>
            <person name="Pocsi I."/>
            <person name="Punt P.J."/>
            <person name="Ram A.F."/>
            <person name="Ren Q."/>
            <person name="Robellet X."/>
            <person name="Robson G."/>
            <person name="Seiboth B."/>
            <person name="van Solingen P."/>
            <person name="Specht T."/>
            <person name="Sun J."/>
            <person name="Taheri-Talesh N."/>
            <person name="Takeshita N."/>
            <person name="Ussery D."/>
            <person name="vanKuyk P.A."/>
            <person name="Visser H."/>
            <person name="van de Vondervoort P.J."/>
            <person name="de Vries R.P."/>
            <person name="Walton J."/>
            <person name="Xiang X."/>
            <person name="Xiong Y."/>
            <person name="Zeng A.P."/>
            <person name="Brandt B.W."/>
            <person name="Cornell M.J."/>
            <person name="van den Hondel C.A."/>
            <person name="Visser J."/>
            <person name="Oliver S.G."/>
            <person name="Turner G."/>
        </authorList>
    </citation>
    <scope>GENOME REANNOTATION</scope>
    <source>
        <strain evidence="2">FGSC A4 / ATCC 38163 / CBS 112.46 / NRRL 194 / M139</strain>
    </source>
</reference>
<sequence>MASDSFLSLKVSDLEILSYENAETWFTKMQAVLDGKEIWYPVQDIYLIRQGLDPLPDVDEDDEFFLPP</sequence>
<dbReference type="EMBL" id="BN001307">
    <property type="protein sequence ID" value="CBF84375.1"/>
    <property type="molecule type" value="Genomic_DNA"/>
</dbReference>
<organism evidence="1 2">
    <name type="scientific">Emericella nidulans (strain FGSC A4 / ATCC 38163 / CBS 112.46 / NRRL 194 / M139)</name>
    <name type="common">Aspergillus nidulans</name>
    <dbReference type="NCBI Taxonomy" id="227321"/>
    <lineage>
        <taxon>Eukaryota</taxon>
        <taxon>Fungi</taxon>
        <taxon>Dikarya</taxon>
        <taxon>Ascomycota</taxon>
        <taxon>Pezizomycotina</taxon>
        <taxon>Eurotiomycetes</taxon>
        <taxon>Eurotiomycetidae</taxon>
        <taxon>Eurotiales</taxon>
        <taxon>Aspergillaceae</taxon>
        <taxon>Aspergillus</taxon>
        <taxon>Aspergillus subgen. Nidulantes</taxon>
    </lineage>
</organism>
<gene>
    <name evidence="1" type="ORF">ANIA_11673</name>
</gene>
<protein>
    <submittedName>
        <fullName evidence="1">Uncharacterized protein</fullName>
    </submittedName>
</protein>
<reference evidence="2" key="1">
    <citation type="journal article" date="2005" name="Nature">
        <title>Sequencing of Aspergillus nidulans and comparative analysis with A. fumigatus and A. oryzae.</title>
        <authorList>
            <person name="Galagan J.E."/>
            <person name="Calvo S.E."/>
            <person name="Cuomo C."/>
            <person name="Ma L.J."/>
            <person name="Wortman J.R."/>
            <person name="Batzoglou S."/>
            <person name="Lee S.I."/>
            <person name="Basturkmen M."/>
            <person name="Spevak C.C."/>
            <person name="Clutterbuck J."/>
            <person name="Kapitonov V."/>
            <person name="Jurka J."/>
            <person name="Scazzocchio C."/>
            <person name="Farman M."/>
            <person name="Butler J."/>
            <person name="Purcell S."/>
            <person name="Harris S."/>
            <person name="Braus G.H."/>
            <person name="Draht O."/>
            <person name="Busch S."/>
            <person name="D'Enfert C."/>
            <person name="Bouchier C."/>
            <person name="Goldman G.H."/>
            <person name="Bell-Pedersen D."/>
            <person name="Griffiths-Jones S."/>
            <person name="Doonan J.H."/>
            <person name="Yu J."/>
            <person name="Vienken K."/>
            <person name="Pain A."/>
            <person name="Freitag M."/>
            <person name="Selker E.U."/>
            <person name="Archer D.B."/>
            <person name="Penalva M.A."/>
            <person name="Oakley B.R."/>
            <person name="Momany M."/>
            <person name="Tanaka T."/>
            <person name="Kumagai T."/>
            <person name="Asai K."/>
            <person name="Machida M."/>
            <person name="Nierman W.C."/>
            <person name="Denning D.W."/>
            <person name="Caddick M."/>
            <person name="Hynes M."/>
            <person name="Paoletti M."/>
            <person name="Fischer R."/>
            <person name="Miller B."/>
            <person name="Dyer P."/>
            <person name="Sachs M.S."/>
            <person name="Osmani S.A."/>
            <person name="Birren B.W."/>
        </authorList>
    </citation>
    <scope>NUCLEOTIDE SEQUENCE [LARGE SCALE GENOMIC DNA]</scope>
    <source>
        <strain evidence="2">FGSC A4 / ATCC 38163 / CBS 112.46 / NRRL 194 / M139</strain>
    </source>
</reference>
<dbReference type="Proteomes" id="UP000000560">
    <property type="component" value="Chromosome VII"/>
</dbReference>
<proteinExistence type="predicted"/>
<keyword evidence="2" id="KW-1185">Reference proteome</keyword>
<dbReference type="HOGENOM" id="CLU_180925_0_0_1"/>
<dbReference type="KEGG" id="ani:ANIA_11673"/>
<dbReference type="VEuPathDB" id="FungiDB:AN11673"/>
<dbReference type="AlphaFoldDB" id="C8VKP0"/>
<dbReference type="GeneID" id="74897215"/>